<proteinExistence type="predicted"/>
<dbReference type="RefSeq" id="WP_114478637.1">
    <property type="nucleotide sequence ID" value="NZ_QPII01000005.1"/>
</dbReference>
<dbReference type="AlphaFoldDB" id="A0A368U0W1"/>
<name>A0A368U0W1_9GAMM</name>
<dbReference type="GO" id="GO:0006355">
    <property type="term" value="P:regulation of DNA-templated transcription"/>
    <property type="evidence" value="ECO:0007669"/>
    <property type="project" value="InterPro"/>
</dbReference>
<keyword evidence="2" id="KW-1185">Reference proteome</keyword>
<protein>
    <recommendedName>
        <fullName evidence="3">Ribbon-helix-helix protein CopG domain-containing protein</fullName>
    </recommendedName>
</protein>
<comment type="caution">
    <text evidence="1">The sequence shown here is derived from an EMBL/GenBank/DDBJ whole genome shotgun (WGS) entry which is preliminary data.</text>
</comment>
<dbReference type="EMBL" id="QPII01000005">
    <property type="protein sequence ID" value="RCV89702.1"/>
    <property type="molecule type" value="Genomic_DNA"/>
</dbReference>
<dbReference type="OrthoDB" id="8704583at2"/>
<organism evidence="1 2">
    <name type="scientific">Billgrantia montanilacus</name>
    <dbReference type="NCBI Taxonomy" id="2282305"/>
    <lineage>
        <taxon>Bacteria</taxon>
        <taxon>Pseudomonadati</taxon>
        <taxon>Pseudomonadota</taxon>
        <taxon>Gammaproteobacteria</taxon>
        <taxon>Oceanospirillales</taxon>
        <taxon>Halomonadaceae</taxon>
        <taxon>Billgrantia</taxon>
    </lineage>
</organism>
<gene>
    <name evidence="1" type="ORF">DU505_08855</name>
</gene>
<evidence type="ECO:0000313" key="2">
    <source>
        <dbReference type="Proteomes" id="UP000252405"/>
    </source>
</evidence>
<evidence type="ECO:0008006" key="3">
    <source>
        <dbReference type="Google" id="ProtNLM"/>
    </source>
</evidence>
<evidence type="ECO:0000313" key="1">
    <source>
        <dbReference type="EMBL" id="RCV89702.1"/>
    </source>
</evidence>
<reference evidence="1 2" key="1">
    <citation type="submission" date="2018-07" db="EMBL/GenBank/DDBJ databases">
        <title>Halomonas montanilacus sp. nov., isolated from Lake Pengyan on Tibetan Plateau.</title>
        <authorList>
            <person name="Lu H."/>
            <person name="Xing P."/>
            <person name="Wu Q."/>
        </authorList>
    </citation>
    <scope>NUCLEOTIDE SEQUENCE [LARGE SCALE GENOMIC DNA]</scope>
    <source>
        <strain evidence="1 2">PYC7W</strain>
    </source>
</reference>
<sequence length="68" mass="7644">MYQDPKRVRTNKATVYLDEYEDAIITALANYLGVSKAEVMRQMMMKEAQETLGLDPVASVSTMPARDS</sequence>
<dbReference type="Proteomes" id="UP000252405">
    <property type="component" value="Unassembled WGS sequence"/>
</dbReference>
<accession>A0A368U0W1</accession>